<evidence type="ECO:0000313" key="4">
    <source>
        <dbReference type="Proteomes" id="UP000704068"/>
    </source>
</evidence>
<keyword evidence="1" id="KW-1133">Transmembrane helix</keyword>
<comment type="caution">
    <text evidence="3">The sequence shown here is derived from an EMBL/GenBank/DDBJ whole genome shotgun (WGS) entry which is preliminary data.</text>
</comment>
<organism evidence="3 4">
    <name type="scientific">Alloprevotella tannerae</name>
    <dbReference type="NCBI Taxonomy" id="76122"/>
    <lineage>
        <taxon>Bacteria</taxon>
        <taxon>Pseudomonadati</taxon>
        <taxon>Bacteroidota</taxon>
        <taxon>Bacteroidia</taxon>
        <taxon>Bacteroidales</taxon>
        <taxon>Prevotellaceae</taxon>
        <taxon>Alloprevotella</taxon>
    </lineage>
</organism>
<feature type="transmembrane region" description="Helical" evidence="1">
    <location>
        <begin position="262"/>
        <end position="283"/>
    </location>
</feature>
<sequence>MTLSIIIVNYNVKYYLEQCLHSVWKAVEGIDNEVFVVDNASKDDSVAYLKTKFPQQQYPHLHIIANRHNLGFGKANNLALKKATGEFILFLNPDTILTEHTLHDCIAFARTRLNLGGLGVKMLRDNGEFALESRRSLPTPWTSFCKITGLATLFPKSKLFGKYNLRFQSEDESSQIDIISGAFLFAKHEVLKITGGFDEQFFMYGEDIDLSYRILKAGYKNYYLPTPILHYKGESTHKNSFRYVHVFYEAMLIFFRKHYRHYSLLLSIPIMAAIILSACLSLVSRQLRRFKRFLFPKPSNAEERCYYNGTHLDDFLRLNMPLTEDASKALYFVYDTADLSYDEILSRLSHSDHKHYLGTFFPKEKILITAGDVFH</sequence>
<dbReference type="Proteomes" id="UP000704068">
    <property type="component" value="Unassembled WGS sequence"/>
</dbReference>
<dbReference type="EMBL" id="JABZGR010000008">
    <property type="protein sequence ID" value="MBF0970185.1"/>
    <property type="molecule type" value="Genomic_DNA"/>
</dbReference>
<feature type="domain" description="Glycosyltransferase 2-like" evidence="2">
    <location>
        <begin position="4"/>
        <end position="111"/>
    </location>
</feature>
<keyword evidence="1" id="KW-0812">Transmembrane</keyword>
<dbReference type="Gene3D" id="3.90.550.10">
    <property type="entry name" value="Spore Coat Polysaccharide Biosynthesis Protein SpsA, Chain A"/>
    <property type="match status" value="1"/>
</dbReference>
<dbReference type="SUPFAM" id="SSF53448">
    <property type="entry name" value="Nucleotide-diphospho-sugar transferases"/>
    <property type="match status" value="1"/>
</dbReference>
<accession>A0A929RVU3</accession>
<protein>
    <submittedName>
        <fullName evidence="3">Glycosyltransferase family 2 protein</fullName>
    </submittedName>
</protein>
<keyword evidence="1" id="KW-0472">Membrane</keyword>
<dbReference type="PANTHER" id="PTHR43179">
    <property type="entry name" value="RHAMNOSYLTRANSFERASE WBBL"/>
    <property type="match status" value="1"/>
</dbReference>
<gene>
    <name evidence="3" type="ORF">HXK21_03985</name>
</gene>
<dbReference type="AlphaFoldDB" id="A0A929RVU3"/>
<name>A0A929RVU3_9BACT</name>
<proteinExistence type="predicted"/>
<dbReference type="RefSeq" id="WP_303763444.1">
    <property type="nucleotide sequence ID" value="NZ_JABZGR010000008.1"/>
</dbReference>
<evidence type="ECO:0000256" key="1">
    <source>
        <dbReference type="SAM" id="Phobius"/>
    </source>
</evidence>
<dbReference type="PANTHER" id="PTHR43179:SF7">
    <property type="entry name" value="RHAMNOSYLTRANSFERASE WBBL"/>
    <property type="match status" value="1"/>
</dbReference>
<reference evidence="3" key="1">
    <citation type="submission" date="2020-04" db="EMBL/GenBank/DDBJ databases">
        <title>Deep metagenomics examines the oral microbiome during advanced dental caries in children, revealing novel taxa and co-occurrences with host molecules.</title>
        <authorList>
            <person name="Baker J.L."/>
            <person name="Morton J.T."/>
            <person name="Dinis M."/>
            <person name="Alvarez R."/>
            <person name="Tran N.C."/>
            <person name="Knight R."/>
            <person name="Edlund A."/>
        </authorList>
    </citation>
    <scope>NUCLEOTIDE SEQUENCE</scope>
    <source>
        <strain evidence="3">JCVI_34_bin.1</strain>
    </source>
</reference>
<evidence type="ECO:0000259" key="2">
    <source>
        <dbReference type="Pfam" id="PF00535"/>
    </source>
</evidence>
<dbReference type="Pfam" id="PF00535">
    <property type="entry name" value="Glycos_transf_2"/>
    <property type="match status" value="1"/>
</dbReference>
<evidence type="ECO:0000313" key="3">
    <source>
        <dbReference type="EMBL" id="MBF0970185.1"/>
    </source>
</evidence>
<dbReference type="InterPro" id="IPR029044">
    <property type="entry name" value="Nucleotide-diphossugar_trans"/>
</dbReference>
<dbReference type="InterPro" id="IPR001173">
    <property type="entry name" value="Glyco_trans_2-like"/>
</dbReference>
<dbReference type="CDD" id="cd04186">
    <property type="entry name" value="GT_2_like_c"/>
    <property type="match status" value="1"/>
</dbReference>